<feature type="region of interest" description="Disordered" evidence="1">
    <location>
        <begin position="1"/>
        <end position="33"/>
    </location>
</feature>
<dbReference type="PANTHER" id="PTHR33443">
    <property type="entry name" value="ZGC:112980"/>
    <property type="match status" value="1"/>
</dbReference>
<dbReference type="Ensembl" id="ENSAPLT00000018645.1">
    <property type="protein sequence ID" value="ENSAPLP00000024228.1"/>
    <property type="gene ID" value="ENSAPLG00000019481.1"/>
</dbReference>
<keyword evidence="3" id="KW-1185">Reference proteome</keyword>
<sequence length="333" mass="36667">MPLGMRDTPLAHNKDGGPSLPSQPFPTRCEGGSSAGGFRAGCPHGVAASEAVWGSKSGGARRDAEERAWCFLRALATMGSSKGEEEQGVILISDDEAESTLGTSVLLVDPSEKTAVEEEKTEEVVDEECDLMVTFCKQANVMPHARYDCTIHPFERMECDTCSPLGKNADFCSQCYCYICDKLASECQNWTTSSLCHCNAHNKSKFWKEQRDFALAGVLVMFKLELTEIDADLRHGGNLLINFIQELSVEYNKYLIGEKIPPIQHECFCLPKLPPGQCSICRSRNPEVVYKYSGVFALVTRFLNQAERENPKATAVMLLGAAKELALHKDPAL</sequence>
<proteinExistence type="predicted"/>
<protein>
    <submittedName>
        <fullName evidence="2">Uncharacterized protein</fullName>
    </submittedName>
</protein>
<reference evidence="2 3" key="1">
    <citation type="submission" date="2017-10" db="EMBL/GenBank/DDBJ databases">
        <title>A new Pekin duck reference genome.</title>
        <authorList>
            <person name="Hou Z.-C."/>
            <person name="Zhou Z.-K."/>
            <person name="Zhu F."/>
            <person name="Hou S.-S."/>
        </authorList>
    </citation>
    <scope>NUCLEOTIDE SEQUENCE [LARGE SCALE GENOMIC DNA]</scope>
</reference>
<evidence type="ECO:0000313" key="2">
    <source>
        <dbReference type="Ensembl" id="ENSAPLP00000024228.1"/>
    </source>
</evidence>
<evidence type="ECO:0000313" key="3">
    <source>
        <dbReference type="Proteomes" id="UP000016666"/>
    </source>
</evidence>
<accession>A0A493TEW7</accession>
<dbReference type="Proteomes" id="UP000016666">
    <property type="component" value="Chromosome 15"/>
</dbReference>
<dbReference type="InterPro" id="IPR053234">
    <property type="entry name" value="RPM1_Interactor"/>
</dbReference>
<reference evidence="2" key="2">
    <citation type="submission" date="2025-08" db="UniProtKB">
        <authorList>
            <consortium name="Ensembl"/>
        </authorList>
    </citation>
    <scope>IDENTIFICATION</scope>
</reference>
<name>A0A493TEW7_ANAPP</name>
<reference evidence="2" key="3">
    <citation type="submission" date="2025-09" db="UniProtKB">
        <authorList>
            <consortium name="Ensembl"/>
        </authorList>
    </citation>
    <scope>IDENTIFICATION</scope>
</reference>
<dbReference type="GeneTree" id="ENSGT00940000175728"/>
<dbReference type="PANTHER" id="PTHR33443:SF30">
    <property type="entry name" value="SARCOSINE DEHYDROGENASE-2C PROTEIN"/>
    <property type="match status" value="1"/>
</dbReference>
<dbReference type="OMA" id="NNANICH"/>
<evidence type="ECO:0000256" key="1">
    <source>
        <dbReference type="SAM" id="MobiDB-lite"/>
    </source>
</evidence>
<organism evidence="2 3">
    <name type="scientific">Anas platyrhynchos platyrhynchos</name>
    <name type="common">Northern mallard</name>
    <dbReference type="NCBI Taxonomy" id="8840"/>
    <lineage>
        <taxon>Eukaryota</taxon>
        <taxon>Metazoa</taxon>
        <taxon>Chordata</taxon>
        <taxon>Craniata</taxon>
        <taxon>Vertebrata</taxon>
        <taxon>Euteleostomi</taxon>
        <taxon>Archelosauria</taxon>
        <taxon>Archosauria</taxon>
        <taxon>Dinosauria</taxon>
        <taxon>Saurischia</taxon>
        <taxon>Theropoda</taxon>
        <taxon>Coelurosauria</taxon>
        <taxon>Aves</taxon>
        <taxon>Neognathae</taxon>
        <taxon>Galloanserae</taxon>
        <taxon>Anseriformes</taxon>
        <taxon>Anatidae</taxon>
        <taxon>Anatinae</taxon>
        <taxon>Anas</taxon>
    </lineage>
</organism>
<dbReference type="AlphaFoldDB" id="A0A493TEW7"/>